<dbReference type="AlphaFoldDB" id="A0A9D4D6S8"/>
<dbReference type="InterPro" id="IPR027417">
    <property type="entry name" value="P-loop_NTPase"/>
</dbReference>
<accession>A0A9D4D6S8</accession>
<evidence type="ECO:0000313" key="1">
    <source>
        <dbReference type="EMBL" id="KAH3739757.1"/>
    </source>
</evidence>
<reference evidence="1" key="1">
    <citation type="journal article" date="2019" name="bioRxiv">
        <title>The Genome of the Zebra Mussel, Dreissena polymorpha: A Resource for Invasive Species Research.</title>
        <authorList>
            <person name="McCartney M.A."/>
            <person name="Auch B."/>
            <person name="Kono T."/>
            <person name="Mallez S."/>
            <person name="Zhang Y."/>
            <person name="Obille A."/>
            <person name="Becker A."/>
            <person name="Abrahante J.E."/>
            <person name="Garbe J."/>
            <person name="Badalamenti J.P."/>
            <person name="Herman A."/>
            <person name="Mangelson H."/>
            <person name="Liachko I."/>
            <person name="Sullivan S."/>
            <person name="Sone E.D."/>
            <person name="Koren S."/>
            <person name="Silverstein K.A.T."/>
            <person name="Beckman K.B."/>
            <person name="Gohl D.M."/>
        </authorList>
    </citation>
    <scope>NUCLEOTIDE SEQUENCE</scope>
    <source>
        <strain evidence="1">Duluth1</strain>
        <tissue evidence="1">Whole animal</tissue>
    </source>
</reference>
<keyword evidence="2" id="KW-1185">Reference proteome</keyword>
<organism evidence="1 2">
    <name type="scientific">Dreissena polymorpha</name>
    <name type="common">Zebra mussel</name>
    <name type="synonym">Mytilus polymorpha</name>
    <dbReference type="NCBI Taxonomy" id="45954"/>
    <lineage>
        <taxon>Eukaryota</taxon>
        <taxon>Metazoa</taxon>
        <taxon>Spiralia</taxon>
        <taxon>Lophotrochozoa</taxon>
        <taxon>Mollusca</taxon>
        <taxon>Bivalvia</taxon>
        <taxon>Autobranchia</taxon>
        <taxon>Heteroconchia</taxon>
        <taxon>Euheterodonta</taxon>
        <taxon>Imparidentia</taxon>
        <taxon>Neoheterodontei</taxon>
        <taxon>Myida</taxon>
        <taxon>Dreissenoidea</taxon>
        <taxon>Dreissenidae</taxon>
        <taxon>Dreissena</taxon>
    </lineage>
</organism>
<dbReference type="Proteomes" id="UP000828390">
    <property type="component" value="Unassembled WGS sequence"/>
</dbReference>
<reference evidence="1" key="2">
    <citation type="submission" date="2020-11" db="EMBL/GenBank/DDBJ databases">
        <authorList>
            <person name="McCartney M.A."/>
            <person name="Auch B."/>
            <person name="Kono T."/>
            <person name="Mallez S."/>
            <person name="Becker A."/>
            <person name="Gohl D.M."/>
            <person name="Silverstein K.A.T."/>
            <person name="Koren S."/>
            <person name="Bechman K.B."/>
            <person name="Herman A."/>
            <person name="Abrahante J.E."/>
            <person name="Garbe J."/>
        </authorList>
    </citation>
    <scope>NUCLEOTIDE SEQUENCE</scope>
    <source>
        <strain evidence="1">Duluth1</strain>
        <tissue evidence="1">Whole animal</tissue>
    </source>
</reference>
<sequence>MLNIENSSNVSETNVQNFSENDKCRVLSNRSILLVIAYMRSGSTLTASILRESERSFYVFEPLHNLLKAFKDAEQRNLDTIPLKYIWGSR</sequence>
<evidence type="ECO:0008006" key="3">
    <source>
        <dbReference type="Google" id="ProtNLM"/>
    </source>
</evidence>
<evidence type="ECO:0000313" key="2">
    <source>
        <dbReference type="Proteomes" id="UP000828390"/>
    </source>
</evidence>
<protein>
    <recommendedName>
        <fullName evidence="3">Sulfotransferase</fullName>
    </recommendedName>
</protein>
<name>A0A9D4D6S8_DREPO</name>
<dbReference type="EMBL" id="JAIWYP010000011">
    <property type="protein sequence ID" value="KAH3739757.1"/>
    <property type="molecule type" value="Genomic_DNA"/>
</dbReference>
<proteinExistence type="predicted"/>
<comment type="caution">
    <text evidence="1">The sequence shown here is derived from an EMBL/GenBank/DDBJ whole genome shotgun (WGS) entry which is preliminary data.</text>
</comment>
<dbReference type="Gene3D" id="3.40.50.300">
    <property type="entry name" value="P-loop containing nucleotide triphosphate hydrolases"/>
    <property type="match status" value="1"/>
</dbReference>
<dbReference type="SUPFAM" id="SSF52540">
    <property type="entry name" value="P-loop containing nucleoside triphosphate hydrolases"/>
    <property type="match status" value="1"/>
</dbReference>
<gene>
    <name evidence="1" type="ORF">DPMN_046444</name>
</gene>